<keyword evidence="5" id="KW-0808">Transferase</keyword>
<dbReference type="InterPro" id="IPR000860">
    <property type="entry name" value="HemC"/>
</dbReference>
<evidence type="ECO:0000313" key="13">
    <source>
        <dbReference type="EMBL" id="CAF9904191.1"/>
    </source>
</evidence>
<dbReference type="Pfam" id="PF03900">
    <property type="entry name" value="Porphobil_deamC"/>
    <property type="match status" value="1"/>
</dbReference>
<dbReference type="SUPFAM" id="SSF53850">
    <property type="entry name" value="Periplasmic binding protein-like II"/>
    <property type="match status" value="1"/>
</dbReference>
<accession>A0A8H3EJQ0</accession>
<dbReference type="InterPro" id="IPR022417">
    <property type="entry name" value="Porphobilin_deaminase_N"/>
</dbReference>
<dbReference type="PROSITE" id="PS00533">
    <property type="entry name" value="PORPHOBILINOGEN_DEAM"/>
    <property type="match status" value="1"/>
</dbReference>
<evidence type="ECO:0000256" key="10">
    <source>
        <dbReference type="SAM" id="MobiDB-lite"/>
    </source>
</evidence>
<dbReference type="GO" id="GO:0004418">
    <property type="term" value="F:hydroxymethylbilane synthase activity"/>
    <property type="evidence" value="ECO:0007669"/>
    <property type="project" value="UniProtKB-EC"/>
</dbReference>
<evidence type="ECO:0000256" key="2">
    <source>
        <dbReference type="ARBA" id="ARBA00004735"/>
    </source>
</evidence>
<feature type="domain" description="Porphobilinogen deaminase N-terminal" evidence="11">
    <location>
        <begin position="23"/>
        <end position="258"/>
    </location>
</feature>
<gene>
    <name evidence="13" type="primary">HEM3</name>
    <name evidence="13" type="ORF">HETSPECPRED_003411</name>
</gene>
<evidence type="ECO:0000256" key="7">
    <source>
        <dbReference type="ARBA" id="ARBA00023244"/>
    </source>
</evidence>
<evidence type="ECO:0000256" key="8">
    <source>
        <dbReference type="ARBA" id="ARBA00030685"/>
    </source>
</evidence>
<dbReference type="EMBL" id="CAJPDS010000002">
    <property type="protein sequence ID" value="CAF9904191.1"/>
    <property type="molecule type" value="Genomic_DNA"/>
</dbReference>
<dbReference type="Gene3D" id="3.30.160.40">
    <property type="entry name" value="Porphobilinogen deaminase, C-terminal domain"/>
    <property type="match status" value="1"/>
</dbReference>
<dbReference type="PANTHER" id="PTHR11557">
    <property type="entry name" value="PORPHOBILINOGEN DEAMINASE"/>
    <property type="match status" value="1"/>
</dbReference>
<feature type="domain" description="Porphobilinogen deaminase C-terminal" evidence="12">
    <location>
        <begin position="272"/>
        <end position="367"/>
    </location>
</feature>
<dbReference type="GO" id="GO:0005737">
    <property type="term" value="C:cytoplasm"/>
    <property type="evidence" value="ECO:0007669"/>
    <property type="project" value="TreeGrafter"/>
</dbReference>
<comment type="similarity">
    <text evidence="3">Belongs to the HMBS family.</text>
</comment>
<dbReference type="SUPFAM" id="SSF54782">
    <property type="entry name" value="Porphobilinogen deaminase (hydroxymethylbilane synthase), C-terminal domain"/>
    <property type="match status" value="1"/>
</dbReference>
<evidence type="ECO:0000256" key="3">
    <source>
        <dbReference type="ARBA" id="ARBA00005638"/>
    </source>
</evidence>
<dbReference type="Gene3D" id="3.40.190.10">
    <property type="entry name" value="Periplasmic binding protein-like II"/>
    <property type="match status" value="2"/>
</dbReference>
<evidence type="ECO:0000259" key="12">
    <source>
        <dbReference type="Pfam" id="PF03900"/>
    </source>
</evidence>
<name>A0A8H3EJQ0_9LECA</name>
<evidence type="ECO:0000259" key="11">
    <source>
        <dbReference type="Pfam" id="PF01379"/>
    </source>
</evidence>
<dbReference type="AlphaFoldDB" id="A0A8H3EJQ0"/>
<evidence type="ECO:0000256" key="1">
    <source>
        <dbReference type="ARBA" id="ARBA00001916"/>
    </source>
</evidence>
<dbReference type="InterPro" id="IPR022419">
    <property type="entry name" value="Porphobilin_deaminase_cofac_BS"/>
</dbReference>
<evidence type="ECO:0000313" key="14">
    <source>
        <dbReference type="Proteomes" id="UP000664521"/>
    </source>
</evidence>
<feature type="compositionally biased region" description="Low complexity" evidence="10">
    <location>
        <begin position="1"/>
        <end position="16"/>
    </location>
</feature>
<comment type="caution">
    <text evidence="13">The sequence shown here is derived from an EMBL/GenBank/DDBJ whole genome shotgun (WGS) entry which is preliminary data.</text>
</comment>
<organism evidence="13 14">
    <name type="scientific">Heterodermia speciosa</name>
    <dbReference type="NCBI Taxonomy" id="116794"/>
    <lineage>
        <taxon>Eukaryota</taxon>
        <taxon>Fungi</taxon>
        <taxon>Dikarya</taxon>
        <taxon>Ascomycota</taxon>
        <taxon>Pezizomycotina</taxon>
        <taxon>Lecanoromycetes</taxon>
        <taxon>OSLEUM clade</taxon>
        <taxon>Lecanoromycetidae</taxon>
        <taxon>Caliciales</taxon>
        <taxon>Physciaceae</taxon>
        <taxon>Heterodermia</taxon>
    </lineage>
</organism>
<evidence type="ECO:0000256" key="5">
    <source>
        <dbReference type="ARBA" id="ARBA00022679"/>
    </source>
</evidence>
<dbReference type="Pfam" id="PF01379">
    <property type="entry name" value="Porphobil_deam"/>
    <property type="match status" value="1"/>
</dbReference>
<dbReference type="EC" id="2.5.1.61" evidence="4"/>
<keyword evidence="7" id="KW-0627">Porphyrin biosynthesis</keyword>
<evidence type="ECO:0000256" key="6">
    <source>
        <dbReference type="ARBA" id="ARBA00023133"/>
    </source>
</evidence>
<protein>
    <recommendedName>
        <fullName evidence="4">hydroxymethylbilane synthase</fullName>
        <ecNumber evidence="4">2.5.1.61</ecNumber>
    </recommendedName>
    <alternativeName>
        <fullName evidence="9">Hydroxymethylbilane synthase</fullName>
    </alternativeName>
    <alternativeName>
        <fullName evidence="8">Pre-uroporphyrinogen synthase</fullName>
    </alternativeName>
</protein>
<dbReference type="GO" id="GO:0006782">
    <property type="term" value="P:protoporphyrinogen IX biosynthetic process"/>
    <property type="evidence" value="ECO:0007669"/>
    <property type="project" value="UniProtKB-UniPathway"/>
</dbReference>
<feature type="region of interest" description="Disordered" evidence="10">
    <location>
        <begin position="1"/>
        <end position="21"/>
    </location>
</feature>
<dbReference type="Proteomes" id="UP000664521">
    <property type="component" value="Unassembled WGS sequence"/>
</dbReference>
<dbReference type="UniPathway" id="UPA00251">
    <property type="reaction ID" value="UER00319"/>
</dbReference>
<dbReference type="PANTHER" id="PTHR11557:SF0">
    <property type="entry name" value="PORPHOBILINOGEN DEAMINASE"/>
    <property type="match status" value="1"/>
</dbReference>
<comment type="cofactor">
    <cofactor evidence="1">
        <name>dipyrromethane</name>
        <dbReference type="ChEBI" id="CHEBI:60342"/>
    </cofactor>
</comment>
<keyword evidence="6" id="KW-0350">Heme biosynthesis</keyword>
<evidence type="ECO:0000256" key="9">
    <source>
        <dbReference type="ARBA" id="ARBA00033064"/>
    </source>
</evidence>
<evidence type="ECO:0000256" key="4">
    <source>
        <dbReference type="ARBA" id="ARBA00012655"/>
    </source>
</evidence>
<proteinExistence type="inferred from homology"/>
<dbReference type="FunFam" id="3.40.190.10:FF:000005">
    <property type="entry name" value="Porphobilinogen deaminase"/>
    <property type="match status" value="1"/>
</dbReference>
<comment type="pathway">
    <text evidence="2">Porphyrin-containing compound metabolism; protoporphyrin-IX biosynthesis; coproporphyrinogen-III from 5-aminolevulinate: step 2/4.</text>
</comment>
<dbReference type="OrthoDB" id="564646at2759"/>
<dbReference type="InterPro" id="IPR036803">
    <property type="entry name" value="Porphobilinogen_deaminase_C_sf"/>
</dbReference>
<reference evidence="13" key="1">
    <citation type="submission" date="2021-03" db="EMBL/GenBank/DDBJ databases">
        <authorList>
            <person name="Tagirdzhanova G."/>
        </authorList>
    </citation>
    <scope>NUCLEOTIDE SEQUENCE</scope>
</reference>
<keyword evidence="14" id="KW-1185">Reference proteome</keyword>
<dbReference type="InterPro" id="IPR022418">
    <property type="entry name" value="Porphobilinogen_deaminase_C"/>
</dbReference>
<sequence length="391" mass="42730">MAAPSSSPIKSSTNPSDPSTRILRIGTRASALALAQVSIFTSLLSITSPSIRTSTHSTATQAGDTDKSTALHTLAQSGKSLWTHDLEASLLRGELDCIVHSLKDVPTKVEAGCKVVSVGKRARGGDVLILRQQSQNQGGKEQAHRVKDDEEHAVKRGLAALPSGAVVGTSSVRRTAMLHRSYPHLVVKDVRGNLPTRLRKLDDPANGFDAVILAGAGVERLGLEDRIDSWLEAREGMLRAVGQGAVGLEFREGDDWVEELLAKIVRSRVEWECRAERSLLRTLEGGCSVPLGCETEWEDYDEGEYGEKEQRKDYEGEVDNRGRGLLVMRAMVVSLDGKECVQGERKRVVGSDDDAEEAGWEMARELVEKGADKILEKITLNRDMIQRQDNA</sequence>